<dbReference type="GO" id="GO:0003677">
    <property type="term" value="F:DNA binding"/>
    <property type="evidence" value="ECO:0007669"/>
    <property type="project" value="InterPro"/>
</dbReference>
<dbReference type="GO" id="GO:0004803">
    <property type="term" value="F:transposase activity"/>
    <property type="evidence" value="ECO:0007669"/>
    <property type="project" value="InterPro"/>
</dbReference>
<feature type="domain" description="Transposase IS116/IS110/IS902 C-terminal" evidence="2">
    <location>
        <begin position="333"/>
        <end position="417"/>
    </location>
</feature>
<name>A0A0M6WJI3_9FIRM</name>
<protein>
    <submittedName>
        <fullName evidence="3">Uncharacterized protein</fullName>
    </submittedName>
</protein>
<dbReference type="PANTHER" id="PTHR33055">
    <property type="entry name" value="TRANSPOSASE FOR INSERTION SEQUENCE ELEMENT IS1111A"/>
    <property type="match status" value="1"/>
</dbReference>
<dbReference type="RefSeq" id="WP_055067417.1">
    <property type="nucleotide sequence ID" value="NZ_CP173697.1"/>
</dbReference>
<gene>
    <name evidence="3" type="ORF">M72_24671</name>
</gene>
<evidence type="ECO:0000313" key="3">
    <source>
        <dbReference type="EMBL" id="CRL35800.1"/>
    </source>
</evidence>
<proteinExistence type="predicted"/>
<dbReference type="EMBL" id="CVRR01000010">
    <property type="protein sequence ID" value="CRL35800.1"/>
    <property type="molecule type" value="Genomic_DNA"/>
</dbReference>
<feature type="domain" description="Transposase IS110-like N-terminal" evidence="1">
    <location>
        <begin position="64"/>
        <end position="225"/>
    </location>
</feature>
<dbReference type="InterPro" id="IPR047650">
    <property type="entry name" value="Transpos_IS110"/>
</dbReference>
<sequence>MNIKGSKKKNQVLSVNIFEQQEIIAKADAIKAELKASTWHELETKGKFDKNDKLSFVSDDMLILGCDIGSETHYVRTIDTRGRELSKSAFGFSNTAEGFERMLDWSTKLAAANDKKQIVLGLEPTGHYWFCLTTWLVAKGISVVQVNPYAVKQTKELEDNSQLKDDKKDPKLIANLVKDGNFGMPYLPEKLYADIRRLSMFRDQLNEDRIRNLNRLHREMKIYFPEYKDAFGKIDGAFSLELLKEAPFPDELAALGTEGMKQIWHEAKLRGRGYANASSILEYVRKSVGIKDGADAGRQAVKWFVSRIIELDEQLSDIENQLNQRCNEIPYAKNILAISGIGENILSGILAENGDISRFDNVKKIQKLSGLGLVACSSGKHTGETKISHRGRKRLRYWLFQAAKSAVAHSEEFKELHVYYTTRKQNPLKKMQSLIVIACKILRVIFTILTKGTTYDPKKLLGDIVRPDQSIPQAA</sequence>
<dbReference type="InterPro" id="IPR003346">
    <property type="entry name" value="Transposase_20"/>
</dbReference>
<dbReference type="Proteomes" id="UP000049979">
    <property type="component" value="Unassembled WGS sequence"/>
</dbReference>
<dbReference type="AlphaFoldDB" id="A0A0M6WJI3"/>
<organism evidence="3 4">
    <name type="scientific">Roseburia faecis</name>
    <dbReference type="NCBI Taxonomy" id="301302"/>
    <lineage>
        <taxon>Bacteria</taxon>
        <taxon>Bacillati</taxon>
        <taxon>Bacillota</taxon>
        <taxon>Clostridia</taxon>
        <taxon>Lachnospirales</taxon>
        <taxon>Lachnospiraceae</taxon>
        <taxon>Roseburia</taxon>
    </lineage>
</organism>
<evidence type="ECO:0000313" key="4">
    <source>
        <dbReference type="Proteomes" id="UP000049979"/>
    </source>
</evidence>
<accession>A0A0M6WJI3</accession>
<dbReference type="Pfam" id="PF01548">
    <property type="entry name" value="DEDD_Tnp_IS110"/>
    <property type="match status" value="1"/>
</dbReference>
<dbReference type="STRING" id="301302.ERS852420_00423"/>
<evidence type="ECO:0000259" key="1">
    <source>
        <dbReference type="Pfam" id="PF01548"/>
    </source>
</evidence>
<evidence type="ECO:0000259" key="2">
    <source>
        <dbReference type="Pfam" id="PF02371"/>
    </source>
</evidence>
<dbReference type="GO" id="GO:0006313">
    <property type="term" value="P:DNA transposition"/>
    <property type="evidence" value="ECO:0007669"/>
    <property type="project" value="InterPro"/>
</dbReference>
<reference evidence="4" key="1">
    <citation type="submission" date="2015-05" db="EMBL/GenBank/DDBJ databases">
        <authorList>
            <consortium name="Pathogen Informatics"/>
        </authorList>
    </citation>
    <scope>NUCLEOTIDE SEQUENCE [LARGE SCALE GENOMIC DNA]</scope>
    <source>
        <strain evidence="4">M72</strain>
    </source>
</reference>
<dbReference type="PANTHER" id="PTHR33055:SF15">
    <property type="entry name" value="TRANSPOSASE-RELATED"/>
    <property type="match status" value="1"/>
</dbReference>
<dbReference type="Pfam" id="PF02371">
    <property type="entry name" value="Transposase_20"/>
    <property type="match status" value="1"/>
</dbReference>
<keyword evidence="4" id="KW-1185">Reference proteome</keyword>
<dbReference type="NCBIfam" id="NF033542">
    <property type="entry name" value="transpos_IS110"/>
    <property type="match status" value="1"/>
</dbReference>
<dbReference type="InterPro" id="IPR002525">
    <property type="entry name" value="Transp_IS110-like_N"/>
</dbReference>